<organism evidence="8 9">
    <name type="scientific">Candidatus Taylorbacteria bacterium RIFCSPLOWO2_02_FULL_46_40</name>
    <dbReference type="NCBI Taxonomy" id="1802329"/>
    <lineage>
        <taxon>Bacteria</taxon>
        <taxon>Candidatus Tayloriibacteriota</taxon>
    </lineage>
</organism>
<dbReference type="AlphaFoldDB" id="A0A1G2NZA2"/>
<sequence length="130" mass="14523">MKKDLTPEEEAVIVGKATEPPYSGKYTQNFEKGVYHCRRCDVALYRSSDKFDAHCGWPSFDDELPSAVIRKTDEDGARTEITCANCDAHLGHVFVGENMTPKNVRHCVNSVSLEFRPDRSGCNASDKPLI</sequence>
<dbReference type="InterPro" id="IPR028427">
    <property type="entry name" value="Met_Sox_Rdtase_MsrB"/>
</dbReference>
<dbReference type="NCBIfam" id="TIGR00357">
    <property type="entry name" value="peptide-methionine (R)-S-oxide reductase MsrB"/>
    <property type="match status" value="1"/>
</dbReference>
<evidence type="ECO:0000256" key="6">
    <source>
        <dbReference type="ARBA" id="ARBA00048488"/>
    </source>
</evidence>
<evidence type="ECO:0000259" key="7">
    <source>
        <dbReference type="PROSITE" id="PS51790"/>
    </source>
</evidence>
<keyword evidence="5" id="KW-0560">Oxidoreductase</keyword>
<reference evidence="8 9" key="1">
    <citation type="journal article" date="2016" name="Nat. Commun.">
        <title>Thousands of microbial genomes shed light on interconnected biogeochemical processes in an aquifer system.</title>
        <authorList>
            <person name="Anantharaman K."/>
            <person name="Brown C.T."/>
            <person name="Hug L.A."/>
            <person name="Sharon I."/>
            <person name="Castelle C.J."/>
            <person name="Probst A.J."/>
            <person name="Thomas B.C."/>
            <person name="Singh A."/>
            <person name="Wilkins M.J."/>
            <person name="Karaoz U."/>
            <person name="Brodie E.L."/>
            <person name="Williams K.H."/>
            <person name="Hubbard S.S."/>
            <person name="Banfield J.F."/>
        </authorList>
    </citation>
    <scope>NUCLEOTIDE SEQUENCE [LARGE SCALE GENOMIC DNA]</scope>
</reference>
<dbReference type="GO" id="GO:0006979">
    <property type="term" value="P:response to oxidative stress"/>
    <property type="evidence" value="ECO:0007669"/>
    <property type="project" value="InterPro"/>
</dbReference>
<protein>
    <recommendedName>
        <fullName evidence="2">peptide-methionine (R)-S-oxide reductase</fullName>
        <ecNumber evidence="2">1.8.4.12</ecNumber>
    </recommendedName>
</protein>
<keyword evidence="4" id="KW-0862">Zinc</keyword>
<dbReference type="Gene3D" id="2.170.150.20">
    <property type="entry name" value="Peptide methionine sulfoxide reductase"/>
    <property type="match status" value="1"/>
</dbReference>
<comment type="catalytic activity">
    <reaction evidence="6">
        <text>L-methionyl-[protein] + [thioredoxin]-disulfide + H2O = L-methionyl-(R)-S-oxide-[protein] + [thioredoxin]-dithiol</text>
        <dbReference type="Rhea" id="RHEA:24164"/>
        <dbReference type="Rhea" id="RHEA-COMP:10698"/>
        <dbReference type="Rhea" id="RHEA-COMP:10700"/>
        <dbReference type="Rhea" id="RHEA-COMP:12313"/>
        <dbReference type="Rhea" id="RHEA-COMP:12314"/>
        <dbReference type="ChEBI" id="CHEBI:15377"/>
        <dbReference type="ChEBI" id="CHEBI:16044"/>
        <dbReference type="ChEBI" id="CHEBI:29950"/>
        <dbReference type="ChEBI" id="CHEBI:45764"/>
        <dbReference type="ChEBI" id="CHEBI:50058"/>
        <dbReference type="EC" id="1.8.4.12"/>
    </reaction>
</comment>
<gene>
    <name evidence="8" type="ORF">A3H68_00210</name>
</gene>
<dbReference type="NCBIfam" id="NF004036">
    <property type="entry name" value="PRK05508.1"/>
    <property type="match status" value="1"/>
</dbReference>
<dbReference type="GO" id="GO:0033743">
    <property type="term" value="F:peptide-methionine (R)-S-oxide reductase activity"/>
    <property type="evidence" value="ECO:0007669"/>
    <property type="project" value="UniProtKB-EC"/>
</dbReference>
<evidence type="ECO:0000256" key="1">
    <source>
        <dbReference type="ARBA" id="ARBA00001947"/>
    </source>
</evidence>
<evidence type="ECO:0000313" key="9">
    <source>
        <dbReference type="Proteomes" id="UP000176429"/>
    </source>
</evidence>
<dbReference type="EC" id="1.8.4.12" evidence="2"/>
<comment type="caution">
    <text evidence="8">The sequence shown here is derived from an EMBL/GenBank/DDBJ whole genome shotgun (WGS) entry which is preliminary data.</text>
</comment>
<proteinExistence type="predicted"/>
<dbReference type="PROSITE" id="PS51790">
    <property type="entry name" value="MSRB"/>
    <property type="match status" value="1"/>
</dbReference>
<comment type="cofactor">
    <cofactor evidence="1">
        <name>Zn(2+)</name>
        <dbReference type="ChEBI" id="CHEBI:29105"/>
    </cofactor>
</comment>
<evidence type="ECO:0000313" key="8">
    <source>
        <dbReference type="EMBL" id="OHA40799.1"/>
    </source>
</evidence>
<dbReference type="Proteomes" id="UP000176429">
    <property type="component" value="Unassembled WGS sequence"/>
</dbReference>
<dbReference type="EMBL" id="MHSH01000044">
    <property type="protein sequence ID" value="OHA40799.1"/>
    <property type="molecule type" value="Genomic_DNA"/>
</dbReference>
<evidence type="ECO:0000256" key="3">
    <source>
        <dbReference type="ARBA" id="ARBA00022723"/>
    </source>
</evidence>
<dbReference type="GO" id="GO:0046872">
    <property type="term" value="F:metal ion binding"/>
    <property type="evidence" value="ECO:0007669"/>
    <property type="project" value="UniProtKB-KW"/>
</dbReference>
<feature type="domain" description="MsrB" evidence="7">
    <location>
        <begin position="1"/>
        <end position="118"/>
    </location>
</feature>
<dbReference type="Pfam" id="PF01641">
    <property type="entry name" value="SelR"/>
    <property type="match status" value="1"/>
</dbReference>
<dbReference type="PANTHER" id="PTHR46081:SF8">
    <property type="entry name" value="PEPTIDE METHIONINE SULFOXIDE REDUCTASE 2"/>
    <property type="match status" value="1"/>
</dbReference>
<dbReference type="InterPro" id="IPR002579">
    <property type="entry name" value="Met_Sox_Rdtase_MsrB_dom"/>
</dbReference>
<name>A0A1G2NZA2_9BACT</name>
<evidence type="ECO:0000256" key="5">
    <source>
        <dbReference type="ARBA" id="ARBA00023002"/>
    </source>
</evidence>
<accession>A0A1G2NZA2</accession>
<dbReference type="SUPFAM" id="SSF51316">
    <property type="entry name" value="Mss4-like"/>
    <property type="match status" value="1"/>
</dbReference>
<dbReference type="GO" id="GO:0030091">
    <property type="term" value="P:protein repair"/>
    <property type="evidence" value="ECO:0007669"/>
    <property type="project" value="InterPro"/>
</dbReference>
<evidence type="ECO:0000256" key="4">
    <source>
        <dbReference type="ARBA" id="ARBA00022833"/>
    </source>
</evidence>
<keyword evidence="3" id="KW-0479">Metal-binding</keyword>
<dbReference type="PANTHER" id="PTHR46081">
    <property type="entry name" value="PEPTIDE METHIONINE SULFOXIDE REDUCTASE 2"/>
    <property type="match status" value="1"/>
</dbReference>
<evidence type="ECO:0000256" key="2">
    <source>
        <dbReference type="ARBA" id="ARBA00012499"/>
    </source>
</evidence>
<dbReference type="InterPro" id="IPR011057">
    <property type="entry name" value="Mss4-like_sf"/>
</dbReference>